<protein>
    <submittedName>
        <fullName evidence="1">Uncharacterized protein</fullName>
    </submittedName>
</protein>
<reference evidence="1 2" key="1">
    <citation type="submission" date="2021-06" db="EMBL/GenBank/DDBJ databases">
        <authorList>
            <person name="Palmer J.M."/>
        </authorList>
    </citation>
    <scope>NUCLEOTIDE SEQUENCE [LARGE SCALE GENOMIC DNA]</scope>
    <source>
        <strain evidence="1 2">AS_MEX2019</strain>
        <tissue evidence="1">Muscle</tissue>
    </source>
</reference>
<gene>
    <name evidence="1" type="ORF">AMECASPLE_028702</name>
</gene>
<dbReference type="Proteomes" id="UP001469553">
    <property type="component" value="Unassembled WGS sequence"/>
</dbReference>
<name>A0ABV1A445_9TELE</name>
<proteinExistence type="predicted"/>
<dbReference type="EMBL" id="JAHRIP010078429">
    <property type="protein sequence ID" value="MEQ2312228.1"/>
    <property type="molecule type" value="Genomic_DNA"/>
</dbReference>
<keyword evidence="2" id="KW-1185">Reference proteome</keyword>
<evidence type="ECO:0000313" key="1">
    <source>
        <dbReference type="EMBL" id="MEQ2312228.1"/>
    </source>
</evidence>
<comment type="caution">
    <text evidence="1">The sequence shown here is derived from an EMBL/GenBank/DDBJ whole genome shotgun (WGS) entry which is preliminary data.</text>
</comment>
<evidence type="ECO:0000313" key="2">
    <source>
        <dbReference type="Proteomes" id="UP001469553"/>
    </source>
</evidence>
<organism evidence="1 2">
    <name type="scientific">Ameca splendens</name>
    <dbReference type="NCBI Taxonomy" id="208324"/>
    <lineage>
        <taxon>Eukaryota</taxon>
        <taxon>Metazoa</taxon>
        <taxon>Chordata</taxon>
        <taxon>Craniata</taxon>
        <taxon>Vertebrata</taxon>
        <taxon>Euteleostomi</taxon>
        <taxon>Actinopterygii</taxon>
        <taxon>Neopterygii</taxon>
        <taxon>Teleostei</taxon>
        <taxon>Neoteleostei</taxon>
        <taxon>Acanthomorphata</taxon>
        <taxon>Ovalentaria</taxon>
        <taxon>Atherinomorphae</taxon>
        <taxon>Cyprinodontiformes</taxon>
        <taxon>Goodeidae</taxon>
        <taxon>Ameca</taxon>
    </lineage>
</organism>
<sequence length="138" mass="15794">MPHRGSIDTVRRGWMLQGLQENRLKVSSEFSKYSTTQAVDPWSSTTVRRTAMRVSDILVHTPSQLEAAMHHIGRVAMKRSGDYYQQTLFLQLTQPPIQPITIHSPAAPRHQVGRRNKSFCLHYSKDAAVKTAALQRWR</sequence>
<accession>A0ABV1A445</accession>